<protein>
    <submittedName>
        <fullName evidence="3">Copia protein</fullName>
    </submittedName>
</protein>
<dbReference type="EMBL" id="QGNW01000848">
    <property type="protein sequence ID" value="RVW60669.1"/>
    <property type="molecule type" value="Genomic_DNA"/>
</dbReference>
<feature type="domain" description="Integrase catalytic" evidence="2">
    <location>
        <begin position="367"/>
        <end position="439"/>
    </location>
</feature>
<organism evidence="3 4">
    <name type="scientific">Vitis vinifera</name>
    <name type="common">Grape</name>
    <dbReference type="NCBI Taxonomy" id="29760"/>
    <lineage>
        <taxon>Eukaryota</taxon>
        <taxon>Viridiplantae</taxon>
        <taxon>Streptophyta</taxon>
        <taxon>Embryophyta</taxon>
        <taxon>Tracheophyta</taxon>
        <taxon>Spermatophyta</taxon>
        <taxon>Magnoliopsida</taxon>
        <taxon>eudicotyledons</taxon>
        <taxon>Gunneridae</taxon>
        <taxon>Pentapetalae</taxon>
        <taxon>rosids</taxon>
        <taxon>Vitales</taxon>
        <taxon>Vitaceae</taxon>
        <taxon>Viteae</taxon>
        <taxon>Vitis</taxon>
    </lineage>
</organism>
<dbReference type="InterPro" id="IPR036397">
    <property type="entry name" value="RNaseH_sf"/>
</dbReference>
<name>A0A438FKY3_VITVI</name>
<evidence type="ECO:0000259" key="2">
    <source>
        <dbReference type="PROSITE" id="PS50994"/>
    </source>
</evidence>
<dbReference type="Pfam" id="PF14223">
    <property type="entry name" value="Retrotran_gag_2"/>
    <property type="match status" value="1"/>
</dbReference>
<dbReference type="Pfam" id="PF13976">
    <property type="entry name" value="gag_pre-integrs"/>
    <property type="match status" value="1"/>
</dbReference>
<feature type="region of interest" description="Disordered" evidence="1">
    <location>
        <begin position="184"/>
        <end position="219"/>
    </location>
</feature>
<dbReference type="GO" id="GO:0003676">
    <property type="term" value="F:nucleic acid binding"/>
    <property type="evidence" value="ECO:0007669"/>
    <property type="project" value="InterPro"/>
</dbReference>
<accession>A0A438FKY3</accession>
<dbReference type="InterPro" id="IPR012337">
    <property type="entry name" value="RNaseH-like_sf"/>
</dbReference>
<evidence type="ECO:0000313" key="4">
    <source>
        <dbReference type="Proteomes" id="UP000288805"/>
    </source>
</evidence>
<gene>
    <name evidence="3" type="primary">GIP_341</name>
    <name evidence="3" type="ORF">CK203_048875</name>
</gene>
<dbReference type="GO" id="GO:0015074">
    <property type="term" value="P:DNA integration"/>
    <property type="evidence" value="ECO:0007669"/>
    <property type="project" value="InterPro"/>
</dbReference>
<proteinExistence type="predicted"/>
<evidence type="ECO:0000256" key="1">
    <source>
        <dbReference type="SAM" id="MobiDB-lite"/>
    </source>
</evidence>
<feature type="compositionally biased region" description="Low complexity" evidence="1">
    <location>
        <begin position="205"/>
        <end position="219"/>
    </location>
</feature>
<dbReference type="Gene3D" id="3.30.420.10">
    <property type="entry name" value="Ribonuclease H-like superfamily/Ribonuclease H"/>
    <property type="match status" value="1"/>
</dbReference>
<comment type="caution">
    <text evidence="3">The sequence shown here is derived from an EMBL/GenBank/DDBJ whole genome shotgun (WGS) entry which is preliminary data.</text>
</comment>
<dbReference type="SUPFAM" id="SSF53098">
    <property type="entry name" value="Ribonuclease H-like"/>
    <property type="match status" value="1"/>
</dbReference>
<dbReference type="PANTHER" id="PTHR42648:SF28">
    <property type="entry name" value="TRANSPOSON-ENCODED PROTEIN WITH RIBONUCLEASE H-LIKE AND RETROVIRUS ZINC FINGER-LIKE DOMAINS"/>
    <property type="match status" value="1"/>
</dbReference>
<dbReference type="OrthoDB" id="37484at2759"/>
<dbReference type="InterPro" id="IPR025724">
    <property type="entry name" value="GAG-pre-integrase_dom"/>
</dbReference>
<sequence length="459" mass="53188">MTLHNLDLALRVDEPSKPTDVSSTDKGSFYERWEHFNRSCLMVVKYTMDKYIKECVPKKERVKDFLEYVKANYTKIDKAEMTTYLKLLTTTVYDGVSGVRDHIIKLKHYFNKANEMKVELSEKFLKWLILESLPASFDAVKLTYNALKEEWTLEEFMSIEVQHEVSLKKNETHSLALVTDQVSNMKKKPSHKNFGGSKQFKRKGNSSQGISNASASSNATKNERFKGKCNFCHKISHKQDDCFKFKNWLEKKKKSEIVVVVNLNANMIETNIVDVHANSWWLDTGATIYVTNSLQEMTNKRRSSKHEEFGCKRARMNLSSSMLWHKCLGHISRQRLERLVRDGVLSNLDFLDFETYVVCLKEKIDSIDARYTMPDTPQQNGVAERRNRTLLDMVRCMLSNSSLLEFLWGVALRTATYILNQVPSKSMPKTPCELWLGKKPSLHHFHVWGGKAEVRPYNP</sequence>
<dbReference type="InterPro" id="IPR039537">
    <property type="entry name" value="Retrotran_Ty1/copia-like"/>
</dbReference>
<dbReference type="Proteomes" id="UP000288805">
    <property type="component" value="Unassembled WGS sequence"/>
</dbReference>
<evidence type="ECO:0000313" key="3">
    <source>
        <dbReference type="EMBL" id="RVW60669.1"/>
    </source>
</evidence>
<dbReference type="AlphaFoldDB" id="A0A438FKY3"/>
<dbReference type="PANTHER" id="PTHR42648">
    <property type="entry name" value="TRANSPOSASE, PUTATIVE-RELATED"/>
    <property type="match status" value="1"/>
</dbReference>
<reference evidence="3 4" key="1">
    <citation type="journal article" date="2018" name="PLoS Genet.">
        <title>Population sequencing reveals clonal diversity and ancestral inbreeding in the grapevine cultivar Chardonnay.</title>
        <authorList>
            <person name="Roach M.J."/>
            <person name="Johnson D.L."/>
            <person name="Bohlmann J."/>
            <person name="van Vuuren H.J."/>
            <person name="Jones S.J."/>
            <person name="Pretorius I.S."/>
            <person name="Schmidt S.A."/>
            <person name="Borneman A.R."/>
        </authorList>
    </citation>
    <scope>NUCLEOTIDE SEQUENCE [LARGE SCALE GENOMIC DNA]</scope>
    <source>
        <strain evidence="4">cv. Chardonnay</strain>
        <tissue evidence="3">Leaf</tissue>
    </source>
</reference>
<dbReference type="InterPro" id="IPR001584">
    <property type="entry name" value="Integrase_cat-core"/>
</dbReference>
<dbReference type="PROSITE" id="PS50994">
    <property type="entry name" value="INTEGRASE"/>
    <property type="match status" value="1"/>
</dbReference>